<evidence type="ECO:0000313" key="2">
    <source>
        <dbReference type="EMBL" id="CEO99954.1"/>
    </source>
</evidence>
<name>A0A0G4IXT3_PLABS</name>
<dbReference type="Proteomes" id="UP000039324">
    <property type="component" value="Unassembled WGS sequence"/>
</dbReference>
<evidence type="ECO:0000313" key="5">
    <source>
        <dbReference type="Proteomes" id="UP000290189"/>
    </source>
</evidence>
<proteinExistence type="predicted"/>
<protein>
    <submittedName>
        <fullName evidence="2">Uncharacterized protein</fullName>
    </submittedName>
</protein>
<organism evidence="2 4">
    <name type="scientific">Plasmodiophora brassicae</name>
    <name type="common">Clubroot disease agent</name>
    <dbReference type="NCBI Taxonomy" id="37360"/>
    <lineage>
        <taxon>Eukaryota</taxon>
        <taxon>Sar</taxon>
        <taxon>Rhizaria</taxon>
        <taxon>Endomyxa</taxon>
        <taxon>Phytomyxea</taxon>
        <taxon>Plasmodiophorida</taxon>
        <taxon>Plasmodiophoridae</taxon>
        <taxon>Plasmodiophora</taxon>
    </lineage>
</organism>
<keyword evidence="1" id="KW-1133">Transmembrane helix</keyword>
<evidence type="ECO:0000313" key="3">
    <source>
        <dbReference type="EMBL" id="SPQ99584.1"/>
    </source>
</evidence>
<keyword evidence="1" id="KW-0472">Membrane</keyword>
<geneLocation type="mitochondrion" evidence="3"/>
<accession>A0A0G4IXT3</accession>
<evidence type="ECO:0000256" key="1">
    <source>
        <dbReference type="SAM" id="Phobius"/>
    </source>
</evidence>
<dbReference type="EMBL" id="OVEO01000012">
    <property type="protein sequence ID" value="SPQ99584.1"/>
    <property type="molecule type" value="Genomic_DNA"/>
</dbReference>
<evidence type="ECO:0000313" key="4">
    <source>
        <dbReference type="Proteomes" id="UP000039324"/>
    </source>
</evidence>
<sequence length="82" mass="8566">MAANHAPFMRSTIEPAARSLQEGMSAVGGGLVAIADSVKGGVRIDLHLQLPPAKETLCMAAIIAGVTLLYVIISRSVTKTYD</sequence>
<dbReference type="Proteomes" id="UP000290189">
    <property type="component" value="Unassembled WGS sequence"/>
</dbReference>
<dbReference type="AlphaFoldDB" id="A0A0G4IXT3"/>
<keyword evidence="4" id="KW-1185">Reference proteome</keyword>
<keyword evidence="1" id="KW-0812">Transmembrane</keyword>
<reference evidence="3 5" key="2">
    <citation type="submission" date="2018-03" db="EMBL/GenBank/DDBJ databases">
        <authorList>
            <person name="Fogelqvist J."/>
        </authorList>
    </citation>
    <scope>NUCLEOTIDE SEQUENCE [LARGE SCALE GENOMIC DNA]</scope>
</reference>
<gene>
    <name evidence="2" type="ORF">PBRA_007688</name>
    <name evidence="3" type="ORF">PLBR_LOCUS6799</name>
</gene>
<dbReference type="EMBL" id="CDSF01000095">
    <property type="protein sequence ID" value="CEO99954.1"/>
    <property type="molecule type" value="Genomic_DNA"/>
</dbReference>
<feature type="transmembrane region" description="Helical" evidence="1">
    <location>
        <begin position="56"/>
        <end position="73"/>
    </location>
</feature>
<reference evidence="2 4" key="1">
    <citation type="submission" date="2015-02" db="EMBL/GenBank/DDBJ databases">
        <authorList>
            <person name="Chooi Y.-H."/>
        </authorList>
    </citation>
    <scope>NUCLEOTIDE SEQUENCE [LARGE SCALE GENOMIC DNA]</scope>
    <source>
        <strain evidence="2">E3</strain>
    </source>
</reference>
<keyword evidence="3" id="KW-0496">Mitochondrion</keyword>